<proteinExistence type="predicted"/>
<evidence type="ECO:0000256" key="1">
    <source>
        <dbReference type="SAM" id="Phobius"/>
    </source>
</evidence>
<name>A0A1D7XI02_9CLOT</name>
<dbReference type="KEGG" id="ctae:BGI42_03330"/>
<dbReference type="Proteomes" id="UP000094652">
    <property type="component" value="Chromosome"/>
</dbReference>
<accession>A0A1D7XI02</accession>
<protein>
    <submittedName>
        <fullName evidence="2">Uncharacterized protein</fullName>
    </submittedName>
</protein>
<dbReference type="STRING" id="394958.BGI42_03330"/>
<reference evidence="3" key="1">
    <citation type="submission" date="2016-09" db="EMBL/GenBank/DDBJ databases">
        <title>Genomics of Clostridium taeniosporum, an organism which forms endospores with ribbon-like appendages.</title>
        <authorList>
            <person name="Walker J.R."/>
        </authorList>
    </citation>
    <scope>NUCLEOTIDE SEQUENCE [LARGE SCALE GENOMIC DNA]</scope>
    <source>
        <strain evidence="3">1/k</strain>
    </source>
</reference>
<organism evidence="2 3">
    <name type="scientific">Clostridium taeniosporum</name>
    <dbReference type="NCBI Taxonomy" id="394958"/>
    <lineage>
        <taxon>Bacteria</taxon>
        <taxon>Bacillati</taxon>
        <taxon>Bacillota</taxon>
        <taxon>Clostridia</taxon>
        <taxon>Eubacteriales</taxon>
        <taxon>Clostridiaceae</taxon>
        <taxon>Clostridium</taxon>
    </lineage>
</organism>
<sequence>MLRLTAFEVIVRGIPEAFVLILGMLVLSNTKLNLKRYIISSLIFAVCEYGIRMLPINYGVNTIIDIFVMVIIMCSINKSDIILSIKSSLIITIVLFICEALNILLLNIIFDDRLEMIMSNSILKTICGLPSLILFSIITIIYYFKKRNI</sequence>
<keyword evidence="1" id="KW-0812">Transmembrane</keyword>
<feature type="transmembrane region" description="Helical" evidence="1">
    <location>
        <begin position="58"/>
        <end position="76"/>
    </location>
</feature>
<dbReference type="AlphaFoldDB" id="A0A1D7XI02"/>
<feature type="transmembrane region" description="Helical" evidence="1">
    <location>
        <begin position="6"/>
        <end position="27"/>
    </location>
</feature>
<evidence type="ECO:0000313" key="3">
    <source>
        <dbReference type="Proteomes" id="UP000094652"/>
    </source>
</evidence>
<dbReference type="EMBL" id="CP017253">
    <property type="protein sequence ID" value="AOR22800.1"/>
    <property type="molecule type" value="Genomic_DNA"/>
</dbReference>
<feature type="transmembrane region" description="Helical" evidence="1">
    <location>
        <begin position="88"/>
        <end position="110"/>
    </location>
</feature>
<gene>
    <name evidence="2" type="ORF">BGI42_03330</name>
</gene>
<keyword evidence="3" id="KW-1185">Reference proteome</keyword>
<keyword evidence="1" id="KW-1133">Transmembrane helix</keyword>
<dbReference type="OrthoDB" id="1936406at2"/>
<dbReference type="RefSeq" id="WP_069678960.1">
    <property type="nucleotide sequence ID" value="NZ_CP017253.2"/>
</dbReference>
<feature type="transmembrane region" description="Helical" evidence="1">
    <location>
        <begin position="122"/>
        <end position="144"/>
    </location>
</feature>
<keyword evidence="1" id="KW-0472">Membrane</keyword>
<evidence type="ECO:0000313" key="2">
    <source>
        <dbReference type="EMBL" id="AOR22800.1"/>
    </source>
</evidence>